<name>A0ABU2BCF5_9CORY</name>
<dbReference type="RefSeq" id="WP_277103682.1">
    <property type="nucleotide sequence ID" value="NZ_BAAAJS010000051.1"/>
</dbReference>
<gene>
    <name evidence="1" type="ORF">J2S37_002202</name>
</gene>
<proteinExistence type="predicted"/>
<sequence length="225" mass="25233">MKKYSAPQPLRTAHTFLPALCLIALLLGIVLSGCSVAVPSASSSARADSTSAEKYSSDLIWKSTMIPLDPERRYFEAFNHRDGSLSLIDPCEHFPPSLFEEAGIIVEVKTIQFSDPKLVCMVRYSNNVLNTDEILRITSDTVTYRSLRRTKLLIHASFKDAHERIYFALSPELPHTPHCVSALSTPRGRFAVTYTHARAQDLTQDILCRRAYELLHFIHASGMLP</sequence>
<evidence type="ECO:0000313" key="2">
    <source>
        <dbReference type="Proteomes" id="UP001183619"/>
    </source>
</evidence>
<evidence type="ECO:0008006" key="3">
    <source>
        <dbReference type="Google" id="ProtNLM"/>
    </source>
</evidence>
<dbReference type="Proteomes" id="UP001183619">
    <property type="component" value="Unassembled WGS sequence"/>
</dbReference>
<evidence type="ECO:0000313" key="1">
    <source>
        <dbReference type="EMBL" id="MDR7355664.1"/>
    </source>
</evidence>
<dbReference type="EMBL" id="JAVDYF010000001">
    <property type="protein sequence ID" value="MDR7355664.1"/>
    <property type="molecule type" value="Genomic_DNA"/>
</dbReference>
<reference evidence="1 2" key="1">
    <citation type="submission" date="2023-07" db="EMBL/GenBank/DDBJ databases">
        <title>Sequencing the genomes of 1000 actinobacteria strains.</title>
        <authorList>
            <person name="Klenk H.-P."/>
        </authorList>
    </citation>
    <scope>NUCLEOTIDE SEQUENCE [LARGE SCALE GENOMIC DNA]</scope>
    <source>
        <strain evidence="1 2">DSM 44508</strain>
    </source>
</reference>
<keyword evidence="2" id="KW-1185">Reference proteome</keyword>
<accession>A0ABU2BCF5</accession>
<organism evidence="1 2">
    <name type="scientific">Corynebacterium felinum</name>
    <dbReference type="NCBI Taxonomy" id="131318"/>
    <lineage>
        <taxon>Bacteria</taxon>
        <taxon>Bacillati</taxon>
        <taxon>Actinomycetota</taxon>
        <taxon>Actinomycetes</taxon>
        <taxon>Mycobacteriales</taxon>
        <taxon>Corynebacteriaceae</taxon>
        <taxon>Corynebacterium</taxon>
    </lineage>
</organism>
<comment type="caution">
    <text evidence="1">The sequence shown here is derived from an EMBL/GenBank/DDBJ whole genome shotgun (WGS) entry which is preliminary data.</text>
</comment>
<protein>
    <recommendedName>
        <fullName evidence="3">Lipoprotein</fullName>
    </recommendedName>
</protein>
<dbReference type="PROSITE" id="PS51257">
    <property type="entry name" value="PROKAR_LIPOPROTEIN"/>
    <property type="match status" value="1"/>
</dbReference>